<dbReference type="Proteomes" id="UP001163046">
    <property type="component" value="Unassembled WGS sequence"/>
</dbReference>
<dbReference type="PANTHER" id="PTHR13582">
    <property type="entry name" value="M-PHASE PHOSPHOPROTEIN 6"/>
    <property type="match status" value="1"/>
</dbReference>
<dbReference type="OrthoDB" id="20403at2759"/>
<proteinExistence type="predicted"/>
<dbReference type="PANTHER" id="PTHR13582:SF0">
    <property type="entry name" value="M-PHASE PHOSPHOPROTEIN 6"/>
    <property type="match status" value="1"/>
</dbReference>
<evidence type="ECO:0000256" key="1">
    <source>
        <dbReference type="SAM" id="MobiDB-lite"/>
    </source>
</evidence>
<protein>
    <submittedName>
        <fullName evidence="2">M-phase phosphoprotein 6</fullName>
    </submittedName>
</protein>
<dbReference type="AlphaFoldDB" id="A0A9W9Z791"/>
<dbReference type="GO" id="GO:0000460">
    <property type="term" value="P:maturation of 5.8S rRNA"/>
    <property type="evidence" value="ECO:0007669"/>
    <property type="project" value="TreeGrafter"/>
</dbReference>
<dbReference type="Pfam" id="PF10175">
    <property type="entry name" value="MPP6"/>
    <property type="match status" value="1"/>
</dbReference>
<evidence type="ECO:0000313" key="2">
    <source>
        <dbReference type="EMBL" id="KAJ7374664.1"/>
    </source>
</evidence>
<dbReference type="InterPro" id="IPR019324">
    <property type="entry name" value="MPP6"/>
</dbReference>
<feature type="region of interest" description="Disordered" evidence="1">
    <location>
        <begin position="136"/>
        <end position="170"/>
    </location>
</feature>
<reference evidence="2" key="1">
    <citation type="submission" date="2023-01" db="EMBL/GenBank/DDBJ databases">
        <title>Genome assembly of the deep-sea coral Lophelia pertusa.</title>
        <authorList>
            <person name="Herrera S."/>
            <person name="Cordes E."/>
        </authorList>
    </citation>
    <scope>NUCLEOTIDE SEQUENCE</scope>
    <source>
        <strain evidence="2">USNM1676648</strain>
        <tissue evidence="2">Polyp</tissue>
    </source>
</reference>
<gene>
    <name evidence="2" type="primary">MPHOSPH6</name>
    <name evidence="2" type="ORF">OS493_005005</name>
</gene>
<dbReference type="EMBL" id="MU826827">
    <property type="protein sequence ID" value="KAJ7374664.1"/>
    <property type="molecule type" value="Genomic_DNA"/>
</dbReference>
<evidence type="ECO:0000313" key="3">
    <source>
        <dbReference type="Proteomes" id="UP001163046"/>
    </source>
</evidence>
<comment type="caution">
    <text evidence="2">The sequence shown here is derived from an EMBL/GenBank/DDBJ whole genome shotgun (WGS) entry which is preliminary data.</text>
</comment>
<accession>A0A9W9Z791</accession>
<organism evidence="2 3">
    <name type="scientific">Desmophyllum pertusum</name>
    <dbReference type="NCBI Taxonomy" id="174260"/>
    <lineage>
        <taxon>Eukaryota</taxon>
        <taxon>Metazoa</taxon>
        <taxon>Cnidaria</taxon>
        <taxon>Anthozoa</taxon>
        <taxon>Hexacorallia</taxon>
        <taxon>Scleractinia</taxon>
        <taxon>Caryophylliina</taxon>
        <taxon>Caryophylliidae</taxon>
        <taxon>Desmophyllum</taxon>
    </lineage>
</organism>
<sequence length="170" mass="20062">MAAEVVPQPAKKTLSKNLMEMKFMKRRAESDYRRQLEEERQRAIQESHWVLDGKEKEDRSRIEFEPSYVKCEELFANGRMSFKNFNPTVEKMFKEMVAEEDMARSEAREREDTVSDEEMAKRYESFVGTVAKKFATKRKRSSVAASFESDSPSIHQPSKKTKREFMKPRD</sequence>
<keyword evidence="3" id="KW-1185">Reference proteome</keyword>
<name>A0A9W9Z791_9CNID</name>